<sequence>MAGHWPWTHGGGRQVRRAVLLNNPSCKPRLRLAASAENPVDFSGVDVRLPMLVYISREKPCAGKRQCSNPAAASPDLAGASTCDSTHTRDVTWLLASESPKNSARRLRVH</sequence>
<dbReference type="PaxDb" id="39947-A0A0P0WU20"/>
<reference evidence="2 3" key="2">
    <citation type="journal article" date="2013" name="Plant Cell Physiol.">
        <title>Rice Annotation Project Database (RAP-DB): an integrative and interactive database for rice genomics.</title>
        <authorList>
            <person name="Sakai H."/>
            <person name="Lee S.S."/>
            <person name="Tanaka T."/>
            <person name="Numa H."/>
            <person name="Kim J."/>
            <person name="Kawahara Y."/>
            <person name="Wakimoto H."/>
            <person name="Yang C.C."/>
            <person name="Iwamoto M."/>
            <person name="Abe T."/>
            <person name="Yamada Y."/>
            <person name="Muto A."/>
            <person name="Inokuchi H."/>
            <person name="Ikemura T."/>
            <person name="Matsumoto T."/>
            <person name="Sasaki T."/>
            <person name="Itoh T."/>
        </authorList>
    </citation>
    <scope>NUCLEOTIDE SEQUENCE [LARGE SCALE GENOMIC DNA]</scope>
    <source>
        <strain evidence="3">cv. Nipponbare</strain>
    </source>
</reference>
<reference evidence="2 3" key="3">
    <citation type="journal article" date="2013" name="Rice">
        <title>Improvement of the Oryza sativa Nipponbare reference genome using next generation sequence and optical map data.</title>
        <authorList>
            <person name="Kawahara Y."/>
            <person name="de la Bastide M."/>
            <person name="Hamilton J.P."/>
            <person name="Kanamori H."/>
            <person name="McCombie W.R."/>
            <person name="Ouyang S."/>
            <person name="Schwartz D.C."/>
            <person name="Tanaka T."/>
            <person name="Wu J."/>
            <person name="Zhou S."/>
            <person name="Childs K.L."/>
            <person name="Davidson R.M."/>
            <person name="Lin H."/>
            <person name="Quesada-Ocampo L."/>
            <person name="Vaillancourt B."/>
            <person name="Sakai H."/>
            <person name="Lee S.S."/>
            <person name="Kim J."/>
            <person name="Numa H."/>
            <person name="Itoh T."/>
            <person name="Buell C.R."/>
            <person name="Matsumoto T."/>
        </authorList>
    </citation>
    <scope>NUCLEOTIDE SEQUENCE [LARGE SCALE GENOMIC DNA]</scope>
    <source>
        <strain evidence="3">cv. Nipponbare</strain>
    </source>
</reference>
<reference evidence="3" key="1">
    <citation type="journal article" date="2005" name="Nature">
        <title>The map-based sequence of the rice genome.</title>
        <authorList>
            <consortium name="International rice genome sequencing project (IRGSP)"/>
            <person name="Matsumoto T."/>
            <person name="Wu J."/>
            <person name="Kanamori H."/>
            <person name="Katayose Y."/>
            <person name="Fujisawa M."/>
            <person name="Namiki N."/>
            <person name="Mizuno H."/>
            <person name="Yamamoto K."/>
            <person name="Antonio B.A."/>
            <person name="Baba T."/>
            <person name="Sakata K."/>
            <person name="Nagamura Y."/>
            <person name="Aoki H."/>
            <person name="Arikawa K."/>
            <person name="Arita K."/>
            <person name="Bito T."/>
            <person name="Chiden Y."/>
            <person name="Fujitsuka N."/>
            <person name="Fukunaka R."/>
            <person name="Hamada M."/>
            <person name="Harada C."/>
            <person name="Hayashi A."/>
            <person name="Hijishita S."/>
            <person name="Honda M."/>
            <person name="Hosokawa S."/>
            <person name="Ichikawa Y."/>
            <person name="Idonuma A."/>
            <person name="Iijima M."/>
            <person name="Ikeda M."/>
            <person name="Ikeno M."/>
            <person name="Ito K."/>
            <person name="Ito S."/>
            <person name="Ito T."/>
            <person name="Ito Y."/>
            <person name="Ito Y."/>
            <person name="Iwabuchi A."/>
            <person name="Kamiya K."/>
            <person name="Karasawa W."/>
            <person name="Kurita K."/>
            <person name="Katagiri S."/>
            <person name="Kikuta A."/>
            <person name="Kobayashi H."/>
            <person name="Kobayashi N."/>
            <person name="Machita K."/>
            <person name="Maehara T."/>
            <person name="Masukawa M."/>
            <person name="Mizubayashi T."/>
            <person name="Mukai Y."/>
            <person name="Nagasaki H."/>
            <person name="Nagata Y."/>
            <person name="Naito S."/>
            <person name="Nakashima M."/>
            <person name="Nakama Y."/>
            <person name="Nakamichi Y."/>
            <person name="Nakamura M."/>
            <person name="Meguro A."/>
            <person name="Negishi M."/>
            <person name="Ohta I."/>
            <person name="Ohta T."/>
            <person name="Okamoto M."/>
            <person name="Ono N."/>
            <person name="Saji S."/>
            <person name="Sakaguchi M."/>
            <person name="Sakai K."/>
            <person name="Shibata M."/>
            <person name="Shimokawa T."/>
            <person name="Song J."/>
            <person name="Takazaki Y."/>
            <person name="Terasawa K."/>
            <person name="Tsugane M."/>
            <person name="Tsuji K."/>
            <person name="Ueda S."/>
            <person name="Waki K."/>
            <person name="Yamagata H."/>
            <person name="Yamamoto M."/>
            <person name="Yamamoto S."/>
            <person name="Yamane H."/>
            <person name="Yoshiki S."/>
            <person name="Yoshihara R."/>
            <person name="Yukawa K."/>
            <person name="Zhong H."/>
            <person name="Yano M."/>
            <person name="Yuan Q."/>
            <person name="Ouyang S."/>
            <person name="Liu J."/>
            <person name="Jones K.M."/>
            <person name="Gansberger K."/>
            <person name="Moffat K."/>
            <person name="Hill J."/>
            <person name="Bera J."/>
            <person name="Fadrosh D."/>
            <person name="Jin S."/>
            <person name="Johri S."/>
            <person name="Kim M."/>
            <person name="Overton L."/>
            <person name="Reardon M."/>
            <person name="Tsitrin T."/>
            <person name="Vuong H."/>
            <person name="Weaver B."/>
            <person name="Ciecko A."/>
            <person name="Tallon L."/>
            <person name="Jackson J."/>
            <person name="Pai G."/>
            <person name="Aken S.V."/>
            <person name="Utterback T."/>
            <person name="Reidmuller S."/>
            <person name="Feldblyum T."/>
            <person name="Hsiao J."/>
            <person name="Zismann V."/>
            <person name="Iobst S."/>
            <person name="de Vazeille A.R."/>
            <person name="Buell C.R."/>
            <person name="Ying K."/>
            <person name="Li Y."/>
            <person name="Lu T."/>
            <person name="Huang Y."/>
            <person name="Zhao Q."/>
            <person name="Feng Q."/>
            <person name="Zhang L."/>
            <person name="Zhu J."/>
            <person name="Weng Q."/>
            <person name="Mu J."/>
            <person name="Lu Y."/>
            <person name="Fan D."/>
            <person name="Liu Y."/>
            <person name="Guan J."/>
            <person name="Zhang Y."/>
            <person name="Yu S."/>
            <person name="Liu X."/>
            <person name="Zhang Y."/>
            <person name="Hong G."/>
            <person name="Han B."/>
            <person name="Choisne N."/>
            <person name="Demange N."/>
            <person name="Orjeda G."/>
            <person name="Samain S."/>
            <person name="Cattolico L."/>
            <person name="Pelletier E."/>
            <person name="Couloux A."/>
            <person name="Segurens B."/>
            <person name="Wincker P."/>
            <person name="D'Hont A."/>
            <person name="Scarpelli C."/>
            <person name="Weissenbach J."/>
            <person name="Salanoubat M."/>
            <person name="Quetier F."/>
            <person name="Yu Y."/>
            <person name="Kim H.R."/>
            <person name="Rambo T."/>
            <person name="Currie J."/>
            <person name="Collura K."/>
            <person name="Luo M."/>
            <person name="Yang T."/>
            <person name="Ammiraju J.S.S."/>
            <person name="Engler F."/>
            <person name="Soderlund C."/>
            <person name="Wing R.A."/>
            <person name="Palmer L.E."/>
            <person name="de la Bastide M."/>
            <person name="Spiegel L."/>
            <person name="Nascimento L."/>
            <person name="Zutavern T."/>
            <person name="O'Shaughnessy A."/>
            <person name="Dike S."/>
            <person name="Dedhia N."/>
            <person name="Preston R."/>
            <person name="Balija V."/>
            <person name="McCombie W.R."/>
            <person name="Chow T."/>
            <person name="Chen H."/>
            <person name="Chung M."/>
            <person name="Chen C."/>
            <person name="Shaw J."/>
            <person name="Wu H."/>
            <person name="Hsiao K."/>
            <person name="Chao Y."/>
            <person name="Chu M."/>
            <person name="Cheng C."/>
            <person name="Hour A."/>
            <person name="Lee P."/>
            <person name="Lin S."/>
            <person name="Lin Y."/>
            <person name="Liou J."/>
            <person name="Liu S."/>
            <person name="Hsing Y."/>
            <person name="Raghuvanshi S."/>
            <person name="Mohanty A."/>
            <person name="Bharti A.K."/>
            <person name="Gaur A."/>
            <person name="Gupta V."/>
            <person name="Kumar D."/>
            <person name="Ravi V."/>
            <person name="Vij S."/>
            <person name="Kapur A."/>
            <person name="Khurana P."/>
            <person name="Khurana P."/>
            <person name="Khurana J.P."/>
            <person name="Tyagi A.K."/>
            <person name="Gaikwad K."/>
            <person name="Singh A."/>
            <person name="Dalal V."/>
            <person name="Srivastava S."/>
            <person name="Dixit A."/>
            <person name="Pal A.K."/>
            <person name="Ghazi I.A."/>
            <person name="Yadav M."/>
            <person name="Pandit A."/>
            <person name="Bhargava A."/>
            <person name="Sureshbabu K."/>
            <person name="Batra K."/>
            <person name="Sharma T.R."/>
            <person name="Mohapatra T."/>
            <person name="Singh N.K."/>
            <person name="Messing J."/>
            <person name="Nelson A.B."/>
            <person name="Fuks G."/>
            <person name="Kavchok S."/>
            <person name="Keizer G."/>
            <person name="Linton E."/>
            <person name="Llaca V."/>
            <person name="Song R."/>
            <person name="Tanyolac B."/>
            <person name="Young S."/>
            <person name="Ho-Il K."/>
            <person name="Hahn J.H."/>
            <person name="Sangsakoo G."/>
            <person name="Vanavichit A."/>
            <person name="de Mattos Luiz.A.T."/>
            <person name="Zimmer P.D."/>
            <person name="Malone G."/>
            <person name="Dellagostin O."/>
            <person name="de Oliveira A.C."/>
            <person name="Bevan M."/>
            <person name="Bancroft I."/>
            <person name="Minx P."/>
            <person name="Cordum H."/>
            <person name="Wilson R."/>
            <person name="Cheng Z."/>
            <person name="Jin W."/>
            <person name="Jiang J."/>
            <person name="Leong S.A."/>
            <person name="Iwama H."/>
            <person name="Gojobori T."/>
            <person name="Itoh T."/>
            <person name="Niimura Y."/>
            <person name="Fujii Y."/>
            <person name="Habara T."/>
            <person name="Sakai H."/>
            <person name="Sato Y."/>
            <person name="Wilson G."/>
            <person name="Kumar K."/>
            <person name="McCouch S."/>
            <person name="Juretic N."/>
            <person name="Hoen D."/>
            <person name="Wright S."/>
            <person name="Bruskiewich R."/>
            <person name="Bureau T."/>
            <person name="Miyao A."/>
            <person name="Hirochika H."/>
            <person name="Nishikawa T."/>
            <person name="Kadowaki K."/>
            <person name="Sugiura M."/>
            <person name="Burr B."/>
            <person name="Sasaki T."/>
        </authorList>
    </citation>
    <scope>NUCLEOTIDE SEQUENCE [LARGE SCALE GENOMIC DNA]</scope>
    <source>
        <strain evidence="3">cv. Nipponbare</strain>
    </source>
</reference>
<dbReference type="EMBL" id="AP014962">
    <property type="protein sequence ID" value="BAS96759.1"/>
    <property type="molecule type" value="Genomic_DNA"/>
</dbReference>
<keyword evidence="3" id="KW-1185">Reference proteome</keyword>
<name>A0A0P0WU20_ORYSJ</name>
<protein>
    <submittedName>
        <fullName evidence="2">Os06g0213551 protein</fullName>
    </submittedName>
</protein>
<dbReference type="Proteomes" id="UP000059680">
    <property type="component" value="Chromosome 6"/>
</dbReference>
<evidence type="ECO:0000256" key="1">
    <source>
        <dbReference type="SAM" id="MobiDB-lite"/>
    </source>
</evidence>
<feature type="region of interest" description="Disordered" evidence="1">
    <location>
        <begin position="63"/>
        <end position="82"/>
    </location>
</feature>
<proteinExistence type="predicted"/>
<accession>A0A0P0WU20</accession>
<dbReference type="AlphaFoldDB" id="A0A0P0WU20"/>
<organism evidence="2 3">
    <name type="scientific">Oryza sativa subsp. japonica</name>
    <name type="common">Rice</name>
    <dbReference type="NCBI Taxonomy" id="39947"/>
    <lineage>
        <taxon>Eukaryota</taxon>
        <taxon>Viridiplantae</taxon>
        <taxon>Streptophyta</taxon>
        <taxon>Embryophyta</taxon>
        <taxon>Tracheophyta</taxon>
        <taxon>Spermatophyta</taxon>
        <taxon>Magnoliopsida</taxon>
        <taxon>Liliopsida</taxon>
        <taxon>Poales</taxon>
        <taxon>Poaceae</taxon>
        <taxon>BOP clade</taxon>
        <taxon>Oryzoideae</taxon>
        <taxon>Oryzeae</taxon>
        <taxon>Oryzinae</taxon>
        <taxon>Oryza</taxon>
        <taxon>Oryza sativa</taxon>
    </lineage>
</organism>
<evidence type="ECO:0000313" key="3">
    <source>
        <dbReference type="Proteomes" id="UP000059680"/>
    </source>
</evidence>
<gene>
    <name evidence="2" type="ordered locus">Os06g0213551</name>
    <name evidence="2" type="ORF">OSNPB_060213551</name>
</gene>
<dbReference type="InParanoid" id="A0A0P0WU20"/>
<evidence type="ECO:0000313" key="2">
    <source>
        <dbReference type="EMBL" id="BAS96759.1"/>
    </source>
</evidence>